<keyword evidence="2" id="KW-0812">Transmembrane</keyword>
<keyword evidence="3" id="KW-0732">Signal</keyword>
<evidence type="ECO:0000313" key="4">
    <source>
        <dbReference type="EMBL" id="RPA76568.1"/>
    </source>
</evidence>
<proteinExistence type="predicted"/>
<feature type="transmembrane region" description="Helical" evidence="2">
    <location>
        <begin position="88"/>
        <end position="110"/>
    </location>
</feature>
<feature type="transmembrane region" description="Helical" evidence="2">
    <location>
        <begin position="289"/>
        <end position="310"/>
    </location>
</feature>
<feature type="signal peptide" evidence="3">
    <location>
        <begin position="1"/>
        <end position="21"/>
    </location>
</feature>
<gene>
    <name evidence="4" type="ORF">BJ508DRAFT_310970</name>
</gene>
<feature type="chain" id="PRO_5018103484" evidence="3">
    <location>
        <begin position="22"/>
        <end position="911"/>
    </location>
</feature>
<evidence type="ECO:0000256" key="1">
    <source>
        <dbReference type="SAM" id="MobiDB-lite"/>
    </source>
</evidence>
<feature type="transmembrane region" description="Helical" evidence="2">
    <location>
        <begin position="261"/>
        <end position="283"/>
    </location>
</feature>
<name>A0A3N4HVL0_ASCIM</name>
<keyword evidence="5" id="KW-1185">Reference proteome</keyword>
<accession>A0A3N4HVL0</accession>
<feature type="transmembrane region" description="Helical" evidence="2">
    <location>
        <begin position="413"/>
        <end position="434"/>
    </location>
</feature>
<organism evidence="4 5">
    <name type="scientific">Ascobolus immersus RN42</name>
    <dbReference type="NCBI Taxonomy" id="1160509"/>
    <lineage>
        <taxon>Eukaryota</taxon>
        <taxon>Fungi</taxon>
        <taxon>Dikarya</taxon>
        <taxon>Ascomycota</taxon>
        <taxon>Pezizomycotina</taxon>
        <taxon>Pezizomycetes</taxon>
        <taxon>Pezizales</taxon>
        <taxon>Ascobolaceae</taxon>
        <taxon>Ascobolus</taxon>
    </lineage>
</organism>
<sequence>MLSVPITTFSLHLALAAVAFAWPSPFSSSGSTPQLSPRQESGTGADNSITSSGDVWATLVANIVPLLILLGEKHVKAYFKVMQNRSHYLLHAVGPIGLITAVTTLIRIMGFRGLKRLIGRQLETRMELLEDVSSASVGGVGAELKGYVLEHVANPDPEKLAILYVHGKKEGTVREAFEAIECFWKETNKLLSSPAWPSGTETALGELYISFTFKISQEEVALAASIATDEQVRGLVSTCAAVKGVSAGLMAGLDGNNSSKWVTPMAFSAACVAMSATVLYLNWWSQRDVYNTVLISIGLVCSFIGAYYTASVVDDLTTEFTFNFSNMKRAGFFSIHSSSDPRGREFASLPGSFTISCDSMLTRRPTSVYADYLHGLGRSSWAVGLVITLARFYDWISSTDYQHDIWRLELEVVPQLFSIFNLMLMVFGYVALYLGLRTGNWWCSLSILAISGFASISRVWVVPDIIAFKSRVELNNKTRRAFVQSSPAFPFCAKFSYSSEASFRENLYLTYPGGRSSKNEANETFFWTEEETKSRGTLGPSYEKALPELFRECERRMRFDSFEPWQERRHPLSFGTSHVSSGGYSGYEVIASQRATAYRMLDPWRSVVLDSVELSVFHNPSSVFLQGNRFLTVALHLSLRIRKRRLMPAEMLLCVSPAGPNLREAHQCCATKGTMICNLFSDIMVTPPAHDGQILWLIVVFQPRGKTWFWRADRAYREENMFGASMLASNGHNFGILRDGFARGFSNEDRQWLDELIGPSDRTDAPISGLVLKHFNSLWMATKIAYVTFREWEYEELETYFDMLTASLPDSYHRYASVYTEDEIDEIFRLAEVSGLYVDISDICTTDKEMDDFLSEKTWRDEEEALLKNASAPVEQSEAEPLLKSDSAHVEHTEAEAPLKDASAPGSSASS</sequence>
<keyword evidence="2" id="KW-0472">Membrane</keyword>
<evidence type="ECO:0000313" key="5">
    <source>
        <dbReference type="Proteomes" id="UP000275078"/>
    </source>
</evidence>
<feature type="region of interest" description="Disordered" evidence="1">
    <location>
        <begin position="867"/>
        <end position="911"/>
    </location>
</feature>
<dbReference type="OrthoDB" id="194358at2759"/>
<dbReference type="Proteomes" id="UP000275078">
    <property type="component" value="Unassembled WGS sequence"/>
</dbReference>
<protein>
    <submittedName>
        <fullName evidence="4">Uncharacterized protein</fullName>
    </submittedName>
</protein>
<dbReference type="EMBL" id="ML119742">
    <property type="protein sequence ID" value="RPA76568.1"/>
    <property type="molecule type" value="Genomic_DNA"/>
</dbReference>
<feature type="transmembrane region" description="Helical" evidence="2">
    <location>
        <begin position="441"/>
        <end position="461"/>
    </location>
</feature>
<dbReference type="AlphaFoldDB" id="A0A3N4HVL0"/>
<keyword evidence="2" id="KW-1133">Transmembrane helix</keyword>
<evidence type="ECO:0000256" key="3">
    <source>
        <dbReference type="SAM" id="SignalP"/>
    </source>
</evidence>
<dbReference type="STRING" id="1160509.A0A3N4HVL0"/>
<feature type="compositionally biased region" description="Basic and acidic residues" evidence="1">
    <location>
        <begin position="881"/>
        <end position="899"/>
    </location>
</feature>
<evidence type="ECO:0000256" key="2">
    <source>
        <dbReference type="SAM" id="Phobius"/>
    </source>
</evidence>
<reference evidence="4 5" key="1">
    <citation type="journal article" date="2018" name="Nat. Ecol. Evol.">
        <title>Pezizomycetes genomes reveal the molecular basis of ectomycorrhizal truffle lifestyle.</title>
        <authorList>
            <person name="Murat C."/>
            <person name="Payen T."/>
            <person name="Noel B."/>
            <person name="Kuo A."/>
            <person name="Morin E."/>
            <person name="Chen J."/>
            <person name="Kohler A."/>
            <person name="Krizsan K."/>
            <person name="Balestrini R."/>
            <person name="Da Silva C."/>
            <person name="Montanini B."/>
            <person name="Hainaut M."/>
            <person name="Levati E."/>
            <person name="Barry K.W."/>
            <person name="Belfiori B."/>
            <person name="Cichocki N."/>
            <person name="Clum A."/>
            <person name="Dockter R.B."/>
            <person name="Fauchery L."/>
            <person name="Guy J."/>
            <person name="Iotti M."/>
            <person name="Le Tacon F."/>
            <person name="Lindquist E.A."/>
            <person name="Lipzen A."/>
            <person name="Malagnac F."/>
            <person name="Mello A."/>
            <person name="Molinier V."/>
            <person name="Miyauchi S."/>
            <person name="Poulain J."/>
            <person name="Riccioni C."/>
            <person name="Rubini A."/>
            <person name="Sitrit Y."/>
            <person name="Splivallo R."/>
            <person name="Traeger S."/>
            <person name="Wang M."/>
            <person name="Zifcakova L."/>
            <person name="Wipf D."/>
            <person name="Zambonelli A."/>
            <person name="Paolocci F."/>
            <person name="Nowrousian M."/>
            <person name="Ottonello S."/>
            <person name="Baldrian P."/>
            <person name="Spatafora J.W."/>
            <person name="Henrissat B."/>
            <person name="Nagy L.G."/>
            <person name="Aury J.M."/>
            <person name="Wincker P."/>
            <person name="Grigoriev I.V."/>
            <person name="Bonfante P."/>
            <person name="Martin F.M."/>
        </authorList>
    </citation>
    <scope>NUCLEOTIDE SEQUENCE [LARGE SCALE GENOMIC DNA]</scope>
    <source>
        <strain evidence="4 5">RN42</strain>
    </source>
</reference>